<keyword evidence="10" id="KW-1185">Reference proteome</keyword>
<comment type="subcellular location">
    <subcellularLocation>
        <location evidence="1">Golgi apparatus membrane</location>
        <topology evidence="1">Single-pass type II membrane protein</topology>
    </subcellularLocation>
</comment>
<keyword evidence="5" id="KW-0333">Golgi apparatus</keyword>
<accession>A0A9P0CZV8</accession>
<evidence type="ECO:0000256" key="5">
    <source>
        <dbReference type="ARBA" id="ARBA00023034"/>
    </source>
</evidence>
<evidence type="ECO:0000256" key="4">
    <source>
        <dbReference type="ARBA" id="ARBA00022679"/>
    </source>
</evidence>
<dbReference type="Pfam" id="PF04488">
    <property type="entry name" value="Gly_transf_sug"/>
    <property type="match status" value="1"/>
</dbReference>
<dbReference type="GO" id="GO:0000139">
    <property type="term" value="C:Golgi membrane"/>
    <property type="evidence" value="ECO:0007669"/>
    <property type="project" value="UniProtKB-SubCell"/>
</dbReference>
<evidence type="ECO:0000256" key="2">
    <source>
        <dbReference type="ARBA" id="ARBA00009003"/>
    </source>
</evidence>
<name>A0A9P0CZV8_9CUCU</name>
<dbReference type="InterPro" id="IPR007577">
    <property type="entry name" value="GlycoTrfase_DXD_sugar-bd_CS"/>
</dbReference>
<dbReference type="SUPFAM" id="SSF53448">
    <property type="entry name" value="Nucleotide-diphospho-sugar transferases"/>
    <property type="match status" value="1"/>
</dbReference>
<sequence>MKNEKLISIHCIFVYMFSLIMVILFFKFFCYQSDLKHTPKTTPVTVTVTDTIECFHDKTADSLPDISQIAPRKGKSIFFHETSCKSFYHGKIHITARQACAVESAAKMNPNLDVYLLYSSPGLIKMEGDESDLFLNALMSYKNVQIMHLDYEKYTNDTPVEELYTTGKIDNSSHKIEHASDIIRYLTLWKYGGIYLDLDVVVLESLEKVTLNYAGCEFDRTAAAGVLSFAPDGNGHQWAEICINDLKNGYNGRSWSNSSTGVIRRLLKSICERDSLEKATTTNCQGFTLYARDVFYPVPWTQWRRYFEEKDFEHVIRSTENSKTLHMWNKLSKDEKISLDNVYTSYLYYAKKACPKVIAACDKYF</sequence>
<keyword evidence="7" id="KW-1133">Transmembrane helix</keyword>
<dbReference type="PANTHER" id="PTHR12042">
    <property type="entry name" value="LACTOSYLCERAMIDE 4-ALPHA-GALACTOSYLTRANSFERASE ALPHA- 1,4-GALACTOSYLTRANSFERASE"/>
    <property type="match status" value="1"/>
</dbReference>
<keyword evidence="4" id="KW-0808">Transferase</keyword>
<comment type="similarity">
    <text evidence="2">Belongs to the glycosyltransferase 32 family.</text>
</comment>
<dbReference type="PANTHER" id="PTHR12042:SF21">
    <property type="entry name" value="ALPHA1,4-GALACTOSYLTRANSFERASE 1-RELATED"/>
    <property type="match status" value="1"/>
</dbReference>
<dbReference type="Gene3D" id="3.90.550.20">
    <property type="match status" value="1"/>
</dbReference>
<dbReference type="Pfam" id="PF04572">
    <property type="entry name" value="Gb3_synth"/>
    <property type="match status" value="1"/>
</dbReference>
<evidence type="ECO:0000313" key="9">
    <source>
        <dbReference type="EMBL" id="CAH1111344.1"/>
    </source>
</evidence>
<proteinExistence type="inferred from homology"/>
<keyword evidence="7" id="KW-0812">Transmembrane</keyword>
<keyword evidence="6 7" id="KW-0472">Membrane</keyword>
<gene>
    <name evidence="9" type="ORF">PSYICH_LOCUS11251</name>
</gene>
<feature type="transmembrane region" description="Helical" evidence="7">
    <location>
        <begin position="7"/>
        <end position="29"/>
    </location>
</feature>
<protein>
    <recommendedName>
        <fullName evidence="8">Alpha 1,4-glycosyltransferase domain-containing protein</fullName>
    </recommendedName>
</protein>
<dbReference type="EMBL" id="OV651817">
    <property type="protein sequence ID" value="CAH1111344.1"/>
    <property type="molecule type" value="Genomic_DNA"/>
</dbReference>
<feature type="domain" description="Alpha 1,4-glycosyltransferase" evidence="8">
    <location>
        <begin position="233"/>
        <end position="360"/>
    </location>
</feature>
<evidence type="ECO:0000259" key="8">
    <source>
        <dbReference type="Pfam" id="PF04572"/>
    </source>
</evidence>
<dbReference type="AlphaFoldDB" id="A0A9P0CZV8"/>
<dbReference type="InterPro" id="IPR051981">
    <property type="entry name" value="Glycosyltransf_32"/>
</dbReference>
<keyword evidence="3" id="KW-0328">Glycosyltransferase</keyword>
<dbReference type="OrthoDB" id="409543at2759"/>
<dbReference type="GO" id="GO:0006688">
    <property type="term" value="P:glycosphingolipid biosynthetic process"/>
    <property type="evidence" value="ECO:0007669"/>
    <property type="project" value="TreeGrafter"/>
</dbReference>
<dbReference type="InterPro" id="IPR029044">
    <property type="entry name" value="Nucleotide-diphossugar_trans"/>
</dbReference>
<evidence type="ECO:0000256" key="1">
    <source>
        <dbReference type="ARBA" id="ARBA00004323"/>
    </source>
</evidence>
<evidence type="ECO:0000256" key="7">
    <source>
        <dbReference type="SAM" id="Phobius"/>
    </source>
</evidence>
<evidence type="ECO:0000256" key="3">
    <source>
        <dbReference type="ARBA" id="ARBA00022676"/>
    </source>
</evidence>
<dbReference type="InterPro" id="IPR007652">
    <property type="entry name" value="A1-4-GlycosylTfrase_dom"/>
</dbReference>
<dbReference type="Proteomes" id="UP001153636">
    <property type="component" value="Chromosome 5"/>
</dbReference>
<organism evidence="9 10">
    <name type="scientific">Psylliodes chrysocephalus</name>
    <dbReference type="NCBI Taxonomy" id="3402493"/>
    <lineage>
        <taxon>Eukaryota</taxon>
        <taxon>Metazoa</taxon>
        <taxon>Ecdysozoa</taxon>
        <taxon>Arthropoda</taxon>
        <taxon>Hexapoda</taxon>
        <taxon>Insecta</taxon>
        <taxon>Pterygota</taxon>
        <taxon>Neoptera</taxon>
        <taxon>Endopterygota</taxon>
        <taxon>Coleoptera</taxon>
        <taxon>Polyphaga</taxon>
        <taxon>Cucujiformia</taxon>
        <taxon>Chrysomeloidea</taxon>
        <taxon>Chrysomelidae</taxon>
        <taxon>Galerucinae</taxon>
        <taxon>Alticini</taxon>
        <taxon>Psylliodes</taxon>
    </lineage>
</organism>
<evidence type="ECO:0000313" key="10">
    <source>
        <dbReference type="Proteomes" id="UP001153636"/>
    </source>
</evidence>
<dbReference type="GO" id="GO:0035248">
    <property type="term" value="F:alpha-1,4-N-acetylgalactosaminyltransferase activity"/>
    <property type="evidence" value="ECO:0007669"/>
    <property type="project" value="TreeGrafter"/>
</dbReference>
<reference evidence="9" key="1">
    <citation type="submission" date="2022-01" db="EMBL/GenBank/DDBJ databases">
        <authorList>
            <person name="King R."/>
        </authorList>
    </citation>
    <scope>NUCLEOTIDE SEQUENCE</scope>
</reference>
<evidence type="ECO:0000256" key="6">
    <source>
        <dbReference type="ARBA" id="ARBA00023136"/>
    </source>
</evidence>